<keyword evidence="2" id="KW-0732">Signal</keyword>
<comment type="caution">
    <text evidence="3">The sequence shown here is derived from an EMBL/GenBank/DDBJ whole genome shotgun (WGS) entry which is preliminary data.</text>
</comment>
<reference evidence="3" key="1">
    <citation type="submission" date="2022-01" db="EMBL/GenBank/DDBJ databases">
        <authorList>
            <person name="Jo J.-H."/>
            <person name="Im W.-T."/>
        </authorList>
    </citation>
    <scope>NUCLEOTIDE SEQUENCE</scope>
    <source>
        <strain evidence="3">NA20</strain>
    </source>
</reference>
<dbReference type="InterPro" id="IPR026444">
    <property type="entry name" value="Secre_tail"/>
</dbReference>
<dbReference type="EMBL" id="JAKLTR010000005">
    <property type="protein sequence ID" value="MCG2614637.1"/>
    <property type="molecule type" value="Genomic_DNA"/>
</dbReference>
<gene>
    <name evidence="3" type="ORF">LZZ85_10105</name>
</gene>
<evidence type="ECO:0000256" key="1">
    <source>
        <dbReference type="SAM" id="MobiDB-lite"/>
    </source>
</evidence>
<dbReference type="RefSeq" id="WP_237871243.1">
    <property type="nucleotide sequence ID" value="NZ_JAKLTR010000005.1"/>
</dbReference>
<keyword evidence="4" id="KW-1185">Reference proteome</keyword>
<evidence type="ECO:0000313" key="3">
    <source>
        <dbReference type="EMBL" id="MCG2614637.1"/>
    </source>
</evidence>
<sequence length="780" mass="84411">MKTALHHTSVRASGKRRTLLHCFLALCVLPCVDAFAQPTVTTGKSFVNISRPNGGTFLPGDIIEVRATIAVIGGGTTAATRLNNLRYNDTINLTKFEYIDNSLQMISNEGRLQTAYSDNADLDSGHIHKSSGRIRFNIGNSAGAADVTTQGESGTGSGRLWGSGGMRPSFFGSTCIRVYAFRVRIKNDGSVAVGETIDMPAGNFRYNRGSSGSLSSSDFTPYKIRISPDYGLCANAAGSNAIVGESGGTFGSGTAQNRAGGTSFVPLPYTMLDFGANTPNDNYYGLANTTSTDGTVNPNVNYSSGSGSGSRVFGVWDIIGDHTGAADQTLGNWPGTGGYTVVVNASYETNRAFTQNISGLCEDTYYEFSAWFRNICRRCGCDSSGKGSTVPGYRPGPSNDSSGVRPNLNFQIDGEDVYTSGNIAYTGTWVKKGFVFKTKTGQTSMTVTIRNNAPGGGGNDWAIDDIGVRTCLPNMKYSPTMTPTVCQGSPFKVTDTIRSYFDNYRFHRWQTSMDNGVTWTNVSAVIDSTPHYNAALNMYEYWSSYINPLITVADNGRRYRLVIATSTANLTNNSCRTTDEMNGVTLTVNDCGGTLATKFLNFSGSVHNNKSVLKWTVTGEEQDAIYGIQRSADGINYASIATVNGTATSGSDQTSYAFTDPEDLTRKMHYRIFVQTKDNRGTFSRTLQLEAKQSPFAFISVVNPFQRELFFDISTDRNGTAKAELIDNMGKTVKRKTLELREGVNQLSLAETDALPTGIYILRVECGGIVITRRVLKQAH</sequence>
<name>A0ABS9KQN4_9BACT</name>
<dbReference type="NCBIfam" id="TIGR04183">
    <property type="entry name" value="Por_Secre_tail"/>
    <property type="match status" value="1"/>
</dbReference>
<organism evidence="3 4">
    <name type="scientific">Terrimonas ginsenosidimutans</name>
    <dbReference type="NCBI Taxonomy" id="2908004"/>
    <lineage>
        <taxon>Bacteria</taxon>
        <taxon>Pseudomonadati</taxon>
        <taxon>Bacteroidota</taxon>
        <taxon>Chitinophagia</taxon>
        <taxon>Chitinophagales</taxon>
        <taxon>Chitinophagaceae</taxon>
        <taxon>Terrimonas</taxon>
    </lineage>
</organism>
<protein>
    <submittedName>
        <fullName evidence="3">T9SS type A sorting domain-containing protein</fullName>
    </submittedName>
</protein>
<feature type="region of interest" description="Disordered" evidence="1">
    <location>
        <begin position="384"/>
        <end position="406"/>
    </location>
</feature>
<feature type="signal peptide" evidence="2">
    <location>
        <begin position="1"/>
        <end position="36"/>
    </location>
</feature>
<evidence type="ECO:0000313" key="4">
    <source>
        <dbReference type="Proteomes" id="UP001165367"/>
    </source>
</evidence>
<dbReference type="Proteomes" id="UP001165367">
    <property type="component" value="Unassembled WGS sequence"/>
</dbReference>
<feature type="chain" id="PRO_5045445460" evidence="2">
    <location>
        <begin position="37"/>
        <end position="780"/>
    </location>
</feature>
<evidence type="ECO:0000256" key="2">
    <source>
        <dbReference type="SAM" id="SignalP"/>
    </source>
</evidence>
<accession>A0ABS9KQN4</accession>
<proteinExistence type="predicted"/>